<gene>
    <name evidence="1" type="ORF">GZ77_21095</name>
</gene>
<evidence type="ECO:0000313" key="2">
    <source>
        <dbReference type="Proteomes" id="UP000028006"/>
    </source>
</evidence>
<organism evidence="1 2">
    <name type="scientific">Endozoicomonas montiporae</name>
    <dbReference type="NCBI Taxonomy" id="1027273"/>
    <lineage>
        <taxon>Bacteria</taxon>
        <taxon>Pseudomonadati</taxon>
        <taxon>Pseudomonadota</taxon>
        <taxon>Gammaproteobacteria</taxon>
        <taxon>Oceanospirillales</taxon>
        <taxon>Endozoicomonadaceae</taxon>
        <taxon>Endozoicomonas</taxon>
    </lineage>
</organism>
<dbReference type="Proteomes" id="UP000028006">
    <property type="component" value="Unassembled WGS sequence"/>
</dbReference>
<sequence length="70" mass="8168">MKTSKEAVMLKWVKLNRYYELSGDTQDAFYSKKRKGIWREGNQFRTAADGVTWVNLEAVNSWAEKSKHIA</sequence>
<accession>A0A081N3B0</accession>
<dbReference type="EMBL" id="JOKG01000004">
    <property type="protein sequence ID" value="KEQ12933.1"/>
    <property type="molecule type" value="Genomic_DNA"/>
</dbReference>
<keyword evidence="2" id="KW-1185">Reference proteome</keyword>
<reference evidence="1 2" key="1">
    <citation type="submission" date="2014-06" db="EMBL/GenBank/DDBJ databases">
        <title>Whole Genome Sequences of Three Symbiotic Endozoicomonas Bacteria.</title>
        <authorList>
            <person name="Neave M.J."/>
            <person name="Apprill A."/>
            <person name="Voolstra C.R."/>
        </authorList>
    </citation>
    <scope>NUCLEOTIDE SEQUENCE [LARGE SCALE GENOMIC DNA]</scope>
    <source>
        <strain evidence="1 2">LMG 24815</strain>
    </source>
</reference>
<comment type="caution">
    <text evidence="1">The sequence shown here is derived from an EMBL/GenBank/DDBJ whole genome shotgun (WGS) entry which is preliminary data.</text>
</comment>
<protein>
    <recommendedName>
        <fullName evidence="3">Excisionase</fullName>
    </recommendedName>
</protein>
<dbReference type="eggNOG" id="ENOG5033F1W">
    <property type="taxonomic scope" value="Bacteria"/>
</dbReference>
<evidence type="ECO:0008006" key="3">
    <source>
        <dbReference type="Google" id="ProtNLM"/>
    </source>
</evidence>
<dbReference type="AlphaFoldDB" id="A0A081N3B0"/>
<name>A0A081N3B0_9GAMM</name>
<proteinExistence type="predicted"/>
<evidence type="ECO:0000313" key="1">
    <source>
        <dbReference type="EMBL" id="KEQ12933.1"/>
    </source>
</evidence>